<evidence type="ECO:0000313" key="3">
    <source>
        <dbReference type="Proteomes" id="UP000009215"/>
    </source>
</evidence>
<proteinExistence type="predicted"/>
<keyword evidence="1" id="KW-0472">Membrane</keyword>
<protein>
    <submittedName>
        <fullName evidence="2">Uncharacterized protein</fullName>
    </submittedName>
</protein>
<dbReference type="EMBL" id="HE858529">
    <property type="protein sequence ID" value="CCI62197.1"/>
    <property type="molecule type" value="Genomic_DNA"/>
</dbReference>
<name>A0AB33R5E5_STREQ</name>
<dbReference type="KEGG" id="sdc:SDSE_0699"/>
<sequence>MLGILRISKEDLPLAILFLVLLLIVLETCDKLI</sequence>
<gene>
    <name evidence="2" type="ORF">SDSE_0699</name>
</gene>
<evidence type="ECO:0000313" key="2">
    <source>
        <dbReference type="EMBL" id="CCI62197.1"/>
    </source>
</evidence>
<keyword evidence="1" id="KW-1133">Transmembrane helix</keyword>
<keyword evidence="1" id="KW-0812">Transmembrane</keyword>
<dbReference type="AlphaFoldDB" id="A0AB33R5E5"/>
<accession>A0AB33R5E5</accession>
<organism evidence="2 3">
    <name type="scientific">Streptococcus dysgalactiae subsp. equisimilis AC-2713</name>
    <dbReference type="NCBI Taxonomy" id="759913"/>
    <lineage>
        <taxon>Bacteria</taxon>
        <taxon>Bacillati</taxon>
        <taxon>Bacillota</taxon>
        <taxon>Bacilli</taxon>
        <taxon>Lactobacillales</taxon>
        <taxon>Streptococcaceae</taxon>
        <taxon>Streptococcus</taxon>
    </lineage>
</organism>
<feature type="transmembrane region" description="Helical" evidence="1">
    <location>
        <begin position="12"/>
        <end position="29"/>
    </location>
</feature>
<evidence type="ECO:0000256" key="1">
    <source>
        <dbReference type="SAM" id="Phobius"/>
    </source>
</evidence>
<reference evidence="2 3" key="1">
    <citation type="submission" date="2012-05" db="EMBL/GenBank/DDBJ databases">
        <title>Complete genome sequence of a Streptococcus dysgalactiae subsp. equisimilis strain possessing Lancefield's group A antigen.</title>
        <authorList>
            <person name="Luetticken R."/>
            <person name="Bruellhoff K."/>
            <person name="Van der Linden M."/>
            <person name="Peltroche-Llacsahuanga H."/>
            <person name="Blom J."/>
            <person name="Weber-Lehmann J."/>
            <person name="Ferretti J.J."/>
            <person name="McShan W.M."/>
        </authorList>
    </citation>
    <scope>NUCLEOTIDE SEQUENCE [LARGE SCALE GENOMIC DNA]</scope>
    <source>
        <strain evidence="2 3">AC-2713</strain>
    </source>
</reference>
<dbReference type="Proteomes" id="UP000009215">
    <property type="component" value="Chromosome"/>
</dbReference>